<dbReference type="RefSeq" id="WP_080723557.1">
    <property type="nucleotide sequence ID" value="NZ_JDUX01000016.1"/>
</dbReference>
<keyword evidence="1" id="KW-0732">Signal</keyword>
<evidence type="ECO:0000313" key="2">
    <source>
        <dbReference type="EMBL" id="KFI94938.1"/>
    </source>
</evidence>
<proteinExistence type="predicted"/>
<reference evidence="2 3" key="1">
    <citation type="submission" date="2014-03" db="EMBL/GenBank/DDBJ databases">
        <title>Genomics of Bifidobacteria.</title>
        <authorList>
            <person name="Ventura M."/>
            <person name="Milani C."/>
            <person name="Lugli G.A."/>
        </authorList>
    </citation>
    <scope>NUCLEOTIDE SEQUENCE [LARGE SCALE GENOMIC DNA]</scope>
    <source>
        <strain evidence="3">JCM 15918</strain>
    </source>
</reference>
<dbReference type="InterPro" id="IPR001611">
    <property type="entry name" value="Leu-rich_rpt"/>
</dbReference>
<feature type="signal peptide" evidence="1">
    <location>
        <begin position="1"/>
        <end position="23"/>
    </location>
</feature>
<dbReference type="Proteomes" id="UP000029091">
    <property type="component" value="Unassembled WGS sequence"/>
</dbReference>
<dbReference type="AlphaFoldDB" id="A0A087DHD8"/>
<sequence>MKYGVRACALAMLVILQACSLTACSGQNNNVARTPFPQKSPASSISNDFSKVIPDKKFAACLVSVLNASNKGFPSVKASKIKNLSFTEYTTKYQNCSTNNLQKITSVEGLQHFTGLISLDLSEFKSLKELPQIESMTSLTQINLQGTKISDISALAHLSTLQNIALSDKSCNLTPLSRLSPITISAQCPTVDLSPLDGKKIQIYVSESISESKARKSAMTGNTVAIMKAAGKFTIFQPNQSGNITESEM</sequence>
<organism evidence="2 3">
    <name type="scientific">Bifidobacterium adolescentis JCM 15918</name>
    <dbReference type="NCBI Taxonomy" id="1437612"/>
    <lineage>
        <taxon>Bacteria</taxon>
        <taxon>Bacillati</taxon>
        <taxon>Actinomycetota</taxon>
        <taxon>Actinomycetes</taxon>
        <taxon>Bifidobacteriales</taxon>
        <taxon>Bifidobacteriaceae</taxon>
        <taxon>Bifidobacterium</taxon>
    </lineage>
</organism>
<protein>
    <submittedName>
        <fullName evidence="2">Putative lipoprotein</fullName>
    </submittedName>
</protein>
<gene>
    <name evidence="2" type="ORF">BSTER_1545</name>
</gene>
<dbReference type="SUPFAM" id="SSF52058">
    <property type="entry name" value="L domain-like"/>
    <property type="match status" value="1"/>
</dbReference>
<dbReference type="PROSITE" id="PS51257">
    <property type="entry name" value="PROKAR_LIPOPROTEIN"/>
    <property type="match status" value="1"/>
</dbReference>
<evidence type="ECO:0000313" key="3">
    <source>
        <dbReference type="Proteomes" id="UP000029091"/>
    </source>
</evidence>
<feature type="chain" id="PRO_5001820077" evidence="1">
    <location>
        <begin position="24"/>
        <end position="249"/>
    </location>
</feature>
<evidence type="ECO:0000256" key="1">
    <source>
        <dbReference type="SAM" id="SignalP"/>
    </source>
</evidence>
<keyword evidence="2" id="KW-0449">Lipoprotein</keyword>
<accession>A0A087DHD8</accession>
<comment type="caution">
    <text evidence="2">The sequence shown here is derived from an EMBL/GenBank/DDBJ whole genome shotgun (WGS) entry which is preliminary data.</text>
</comment>
<dbReference type="EMBL" id="JGZQ01000013">
    <property type="protein sequence ID" value="KFI94938.1"/>
    <property type="molecule type" value="Genomic_DNA"/>
</dbReference>
<dbReference type="InterPro" id="IPR032675">
    <property type="entry name" value="LRR_dom_sf"/>
</dbReference>
<dbReference type="PROSITE" id="PS51450">
    <property type="entry name" value="LRR"/>
    <property type="match status" value="1"/>
</dbReference>
<dbReference type="Gene3D" id="3.80.10.10">
    <property type="entry name" value="Ribonuclease Inhibitor"/>
    <property type="match status" value="1"/>
</dbReference>
<name>A0A087DHD8_BIFAD</name>